<feature type="compositionally biased region" description="Polar residues" evidence="5">
    <location>
        <begin position="259"/>
        <end position="315"/>
    </location>
</feature>
<feature type="region of interest" description="Disordered" evidence="5">
    <location>
        <begin position="663"/>
        <end position="691"/>
    </location>
</feature>
<evidence type="ECO:0000259" key="6">
    <source>
        <dbReference type="PROSITE" id="PS50865"/>
    </source>
</evidence>
<keyword evidence="2 4" id="KW-0863">Zinc-finger</keyword>
<feature type="compositionally biased region" description="Low complexity" evidence="5">
    <location>
        <begin position="227"/>
        <end position="240"/>
    </location>
</feature>
<feature type="region of interest" description="Disordered" evidence="5">
    <location>
        <begin position="1015"/>
        <end position="1035"/>
    </location>
</feature>
<dbReference type="SUPFAM" id="SSF144232">
    <property type="entry name" value="HIT/MYND zinc finger-like"/>
    <property type="match status" value="1"/>
</dbReference>
<feature type="compositionally biased region" description="Acidic residues" evidence="5">
    <location>
        <begin position="1026"/>
        <end position="1035"/>
    </location>
</feature>
<organism evidence="7 8">
    <name type="scientific">Bugula neritina</name>
    <name type="common">Brown bryozoan</name>
    <name type="synonym">Sertularia neritina</name>
    <dbReference type="NCBI Taxonomy" id="10212"/>
    <lineage>
        <taxon>Eukaryota</taxon>
        <taxon>Metazoa</taxon>
        <taxon>Spiralia</taxon>
        <taxon>Lophotrochozoa</taxon>
        <taxon>Bryozoa</taxon>
        <taxon>Gymnolaemata</taxon>
        <taxon>Cheilostomatida</taxon>
        <taxon>Flustrina</taxon>
        <taxon>Buguloidea</taxon>
        <taxon>Bugulidae</taxon>
        <taxon>Bugula</taxon>
    </lineage>
</organism>
<dbReference type="Gene3D" id="6.10.140.2220">
    <property type="match status" value="1"/>
</dbReference>
<keyword evidence="1" id="KW-0479">Metal-binding</keyword>
<name>A0A7J7JQN6_BUGNE</name>
<evidence type="ECO:0000256" key="4">
    <source>
        <dbReference type="PROSITE-ProRule" id="PRU00134"/>
    </source>
</evidence>
<dbReference type="InterPro" id="IPR038825">
    <property type="entry name" value="Apical_junction"/>
</dbReference>
<evidence type="ECO:0000313" key="7">
    <source>
        <dbReference type="EMBL" id="KAF6028297.1"/>
    </source>
</evidence>
<feature type="region of interest" description="Disordered" evidence="5">
    <location>
        <begin position="546"/>
        <end position="571"/>
    </location>
</feature>
<dbReference type="PANTHER" id="PTHR21517:SF3">
    <property type="entry name" value="APICAL JUNCTION COMPONENT 1 HOMOLOG"/>
    <property type="match status" value="1"/>
</dbReference>
<keyword evidence="3" id="KW-0862">Zinc</keyword>
<feature type="compositionally biased region" description="Basic and acidic residues" evidence="5">
    <location>
        <begin position="924"/>
        <end position="947"/>
    </location>
</feature>
<dbReference type="PANTHER" id="PTHR21517">
    <property type="entry name" value="APICAL JUNCTION COMPONENT 1 HOMOLOG"/>
    <property type="match status" value="1"/>
</dbReference>
<evidence type="ECO:0000313" key="8">
    <source>
        <dbReference type="Proteomes" id="UP000593567"/>
    </source>
</evidence>
<dbReference type="GO" id="GO:0008270">
    <property type="term" value="F:zinc ion binding"/>
    <property type="evidence" value="ECO:0007669"/>
    <property type="project" value="UniProtKB-KW"/>
</dbReference>
<dbReference type="Pfam" id="PF26649">
    <property type="entry name" value="Ajm-1"/>
    <property type="match status" value="1"/>
</dbReference>
<feature type="region of interest" description="Disordered" evidence="5">
    <location>
        <begin position="924"/>
        <end position="955"/>
    </location>
</feature>
<gene>
    <name evidence="7" type="ORF">EB796_013401</name>
</gene>
<evidence type="ECO:0000256" key="1">
    <source>
        <dbReference type="ARBA" id="ARBA00022723"/>
    </source>
</evidence>
<dbReference type="GO" id="GO:0045216">
    <property type="term" value="P:cell-cell junction organization"/>
    <property type="evidence" value="ECO:0007669"/>
    <property type="project" value="InterPro"/>
</dbReference>
<feature type="compositionally biased region" description="Polar residues" evidence="5">
    <location>
        <begin position="794"/>
        <end position="808"/>
    </location>
</feature>
<feature type="region of interest" description="Disordered" evidence="5">
    <location>
        <begin position="781"/>
        <end position="856"/>
    </location>
</feature>
<evidence type="ECO:0000256" key="5">
    <source>
        <dbReference type="SAM" id="MobiDB-lite"/>
    </source>
</evidence>
<evidence type="ECO:0000256" key="2">
    <source>
        <dbReference type="ARBA" id="ARBA00022771"/>
    </source>
</evidence>
<feature type="compositionally biased region" description="Basic and acidic residues" evidence="5">
    <location>
        <begin position="95"/>
        <end position="104"/>
    </location>
</feature>
<dbReference type="GO" id="GO:0005886">
    <property type="term" value="C:plasma membrane"/>
    <property type="evidence" value="ECO:0007669"/>
    <property type="project" value="TreeGrafter"/>
</dbReference>
<feature type="compositionally biased region" description="Polar residues" evidence="5">
    <location>
        <begin position="732"/>
        <end position="750"/>
    </location>
</feature>
<dbReference type="EMBL" id="VXIV02001965">
    <property type="protein sequence ID" value="KAF6028297.1"/>
    <property type="molecule type" value="Genomic_DNA"/>
</dbReference>
<proteinExistence type="predicted"/>
<feature type="region of interest" description="Disordered" evidence="5">
    <location>
        <begin position="460"/>
        <end position="496"/>
    </location>
</feature>
<keyword evidence="8" id="KW-1185">Reference proteome</keyword>
<accession>A0A7J7JQN6</accession>
<dbReference type="PROSITE" id="PS50865">
    <property type="entry name" value="ZF_MYND_2"/>
    <property type="match status" value="1"/>
</dbReference>
<protein>
    <submittedName>
        <fullName evidence="7">C9orf172</fullName>
    </submittedName>
</protein>
<feature type="compositionally biased region" description="Polar residues" evidence="5">
    <location>
        <begin position="105"/>
        <end position="118"/>
    </location>
</feature>
<reference evidence="7" key="1">
    <citation type="submission" date="2020-06" db="EMBL/GenBank/DDBJ databases">
        <title>Draft genome of Bugula neritina, a colonial animal packing powerful symbionts and potential medicines.</title>
        <authorList>
            <person name="Rayko M."/>
        </authorList>
    </citation>
    <scope>NUCLEOTIDE SEQUENCE [LARGE SCALE GENOMIC DNA]</scope>
    <source>
        <strain evidence="7">Kwan_BN1</strain>
    </source>
</reference>
<feature type="domain" description="MYND-type" evidence="6">
    <location>
        <begin position="1041"/>
        <end position="1084"/>
    </location>
</feature>
<dbReference type="InterPro" id="IPR002893">
    <property type="entry name" value="Znf_MYND"/>
</dbReference>
<feature type="compositionally biased region" description="Basic and acidic residues" evidence="5">
    <location>
        <begin position="119"/>
        <end position="131"/>
    </location>
</feature>
<dbReference type="OrthoDB" id="6162958at2759"/>
<feature type="compositionally biased region" description="Acidic residues" evidence="5">
    <location>
        <begin position="811"/>
        <end position="825"/>
    </location>
</feature>
<feature type="region of interest" description="Disordered" evidence="5">
    <location>
        <begin position="731"/>
        <end position="751"/>
    </location>
</feature>
<dbReference type="InterPro" id="IPR058586">
    <property type="entry name" value="Ajm-1"/>
</dbReference>
<feature type="region of interest" description="Disordered" evidence="5">
    <location>
        <begin position="70"/>
        <end position="131"/>
    </location>
</feature>
<comment type="caution">
    <text evidence="7">The sequence shown here is derived from an EMBL/GenBank/DDBJ whole genome shotgun (WGS) entry which is preliminary data.</text>
</comment>
<dbReference type="Proteomes" id="UP000593567">
    <property type="component" value="Unassembled WGS sequence"/>
</dbReference>
<feature type="region of interest" description="Disordered" evidence="5">
    <location>
        <begin position="227"/>
        <end position="315"/>
    </location>
</feature>
<dbReference type="GO" id="GO:0043296">
    <property type="term" value="C:apical junction complex"/>
    <property type="evidence" value="ECO:0007669"/>
    <property type="project" value="TreeGrafter"/>
</dbReference>
<evidence type="ECO:0000256" key="3">
    <source>
        <dbReference type="ARBA" id="ARBA00022833"/>
    </source>
</evidence>
<sequence length="1281" mass="142691">MFTTYSRSPERAREGGSLFSVDVVQNVPQRLSSEYSTSARGANITSDYSVPAELESNYEMLPHRIPSAAAVAQDKRHLRQTHTSPQKLSHHPRSKQSDVARESSHPQQSRTSPEASQDQPDRSQAKLQDKQDSLKTLHAVSALGESRVAYQQTGVSGQRGKTATVLAHIEPVDSEEGSPYSKVHIYNTSQVMSDASPAHPWEYQLKPAGAQHQNKIHHERTANISADSHFSESASSSNPSLPRHTHQVPFQSHVAPSHQVPSHSHVTPNHQVPSHSHVTPNHQVPSHSHVTPSHQVPSHSHVTPTHQVPSHSHMTPSHQVLSESHATHSSGNFVNLQSNTQNEDRLLERIKAQNDSMSNSSSVPDSNLQKQQHFYENIDAVSRNLPNSSKTSVSFNSISNPDYIYPPEVQQEVNTSYSNAPSSAYRRLAQTLDLRGSPDHIIPVRTSLIKYPTRPSLDKSEFHERFHRRSPNPAAALERSLERERHSSSSQPASENFCTDEQTFKFRKAVNFVEPVAKWIQSTEKLAESPPVEDFYQSSEFLHIPEAHSSGTQKDRADSSAGEAETSAEHEISKLVRQLESEKSLIGTNRGLGEDILSITKMWKNLPTKDSWDDKRQALLNDPIMNSISEKMEAILHSSSGEDKQTEHPKTLSIRNEPYSEFDVMHSHSSPKSPPDVTREPGEGSSDDLDDSIDLKFKRRRQHIQSQAANQKLHSVPTSNDLYRQQMAYNDASPSDQSNATTGTVSQSADSFKPDLYNQREHNSQFTGTVQAKHVTLMDSHNSQGFTGEKVPSPTLNELTKGPETSTQELSDSEESLGDEDEDINVFDTSSTLKPEESDESEDDLPTSSGVKYLSDYHKSKTKTVKKISFSNDATKSKSGDLISSSQSEALLSVNPFMTSSSLPLQKSSSSHLLSVNPFMVSEDKNTESGAEEGRDKPRQGILKRSEGGSGSQLSLGTCSEFGSHISLESGQSGISRAGSFPLLTMSDGSKKDFKITFNDSDTSDMSNLFKVNRKARSEGAASEPESTDSESDDDAMPVVCKNCLSKQPLFKARLVYKMCHGCYTYYCSSQCRRQDWAAHKPLCIVSRLGSLAKKIFKCVMTDEELLHHCSRFARTGYLCEGRGAVVLSFASPRKAQLFLSNAKQAKESALYLCVKDLQKFTFDDKRDKDQLLANCKHYNPDEKFVLHLAIKMSRGISPQTVEPRIRGREFHKWARIRLSDRHNLPKGERYHEEDTLILTAISSNPDQSTPEMSDHKSREVFFATVLTKLRKRGISLRHQV</sequence>